<reference evidence="3" key="1">
    <citation type="journal article" date="2017" name="Nat. Microbiol.">
        <title>Global analysis of biosynthetic gene clusters reveals vast potential of secondary metabolite production in Penicillium species.</title>
        <authorList>
            <person name="Nielsen J.C."/>
            <person name="Grijseels S."/>
            <person name="Prigent S."/>
            <person name="Ji B."/>
            <person name="Dainat J."/>
            <person name="Nielsen K.F."/>
            <person name="Frisvad J.C."/>
            <person name="Workman M."/>
            <person name="Nielsen J."/>
        </authorList>
    </citation>
    <scope>NUCLEOTIDE SEQUENCE [LARGE SCALE GENOMIC DNA]</scope>
    <source>
        <strain evidence="3">IBT 31811</strain>
    </source>
</reference>
<name>A0A1V6QGU7_9EURO</name>
<evidence type="ECO:0000313" key="2">
    <source>
        <dbReference type="EMBL" id="OQD88451.1"/>
    </source>
</evidence>
<dbReference type="EMBL" id="MDYN01000004">
    <property type="protein sequence ID" value="OQD88451.1"/>
    <property type="molecule type" value="Genomic_DNA"/>
</dbReference>
<dbReference type="Proteomes" id="UP000191672">
    <property type="component" value="Unassembled WGS sequence"/>
</dbReference>
<accession>A0A1V6QGU7</accession>
<keyword evidence="3" id="KW-1185">Reference proteome</keyword>
<dbReference type="STRING" id="416450.A0A1V6QGU7"/>
<evidence type="ECO:0000313" key="3">
    <source>
        <dbReference type="Proteomes" id="UP000191672"/>
    </source>
</evidence>
<protein>
    <submittedName>
        <fullName evidence="2">Uncharacterized protein</fullName>
    </submittedName>
</protein>
<feature type="coiled-coil region" evidence="1">
    <location>
        <begin position="598"/>
        <end position="680"/>
    </location>
</feature>
<gene>
    <name evidence="2" type="ORF">PENANT_c004G07175</name>
</gene>
<dbReference type="AlphaFoldDB" id="A0A1V6QGU7"/>
<comment type="caution">
    <text evidence="2">The sequence shown here is derived from an EMBL/GenBank/DDBJ whole genome shotgun (WGS) entry which is preliminary data.</text>
</comment>
<organism evidence="2 3">
    <name type="scientific">Penicillium antarcticum</name>
    <dbReference type="NCBI Taxonomy" id="416450"/>
    <lineage>
        <taxon>Eukaryota</taxon>
        <taxon>Fungi</taxon>
        <taxon>Dikarya</taxon>
        <taxon>Ascomycota</taxon>
        <taxon>Pezizomycotina</taxon>
        <taxon>Eurotiomycetes</taxon>
        <taxon>Eurotiomycetidae</taxon>
        <taxon>Eurotiales</taxon>
        <taxon>Aspergillaceae</taxon>
        <taxon>Penicillium</taxon>
    </lineage>
</organism>
<evidence type="ECO:0000256" key="1">
    <source>
        <dbReference type="SAM" id="Coils"/>
    </source>
</evidence>
<keyword evidence="1" id="KW-0175">Coiled coil</keyword>
<proteinExistence type="predicted"/>
<sequence>MNGNNPEPSLMGFPAEMRLLIADILQAEDPPSIFNLAAVNRNLYIETNRYRFRDIQLNLVTRKKLAEDLWKEILQRNDAFSSVQRLTIQGFLPPIQDERVKKMTVVPWSSAEDRDNINELTSREEFNDQNFDGKPHWKPRPEYNAWPALPEFVYRLLGLKDLVWSSLTLFPPPLLNVLNKKFHQTNLTTCKLHILTYNLPRYVQQSEQRCDTNWYEYHLATSPCLSSIVLSVEQQRDVRRLSQDDKMMLYELATRLAPNLTKVNIMDVSSELPCRLNAVPRPIVSQSLKRNPLQGLSLNLRVLQLWQANEGTLQNAGSRDYPALSSLALQPNSEVEEELVRRFVCSLPLLNSLHLCGKYSEETFQAILDCHGQSLRKLCLVPVTLYDEFNYHRITLELLKLIRTHCPNIQDLRVPTIRSAGGREECDLYRALGEFPKVTNLTLELQQCDEIPDMDPGVFRDFVERDRRRELNIRQFFTKIAVDERFMSRQYVAFRCDGDRVVVREIGVKSRKIKEHESPCLLGAYFAERGYIGFFGVFPQPEVIKTKDQMTENEIERAIRNLKLDFASNSGGRWEDEPKERLIKEELIREFKRLHPGLYEWSEAHDAAEARKEEAKKRAAEQEKRRFNKWTRENPKAYQDYLRARREAKLKKKLEEKKAAKEAKEEAKRKAEAYARHMANPNRDWGDDSLDGKNTWNRWPVSNVPKLDPKMAGDWWNKWYSFPLTDLPPEKLYDSPY</sequence>